<dbReference type="CDD" id="cd15831">
    <property type="entry name" value="BTAD"/>
    <property type="match status" value="1"/>
</dbReference>
<dbReference type="Pfam" id="PF00931">
    <property type="entry name" value="NB-ARC"/>
    <property type="match status" value="1"/>
</dbReference>
<dbReference type="SUPFAM" id="SSF52540">
    <property type="entry name" value="P-loop containing nucleoside triphosphate hydrolases"/>
    <property type="match status" value="1"/>
</dbReference>
<dbReference type="InterPro" id="IPR001867">
    <property type="entry name" value="OmpR/PhoB-type_DNA-bd"/>
</dbReference>
<dbReference type="RefSeq" id="WP_189647541.1">
    <property type="nucleotide sequence ID" value="NZ_BMRC01000005.1"/>
</dbReference>
<dbReference type="Pfam" id="PF03704">
    <property type="entry name" value="BTAD"/>
    <property type="match status" value="1"/>
</dbReference>
<comment type="caution">
    <text evidence="8">The sequence shown here is derived from an EMBL/GenBank/DDBJ whole genome shotgun (WGS) entry which is preliminary data.</text>
</comment>
<dbReference type="Gene3D" id="1.25.40.10">
    <property type="entry name" value="Tetratricopeptide repeat domain"/>
    <property type="match status" value="1"/>
</dbReference>
<dbReference type="PANTHER" id="PTHR35807:SF1">
    <property type="entry name" value="TRANSCRIPTIONAL REGULATOR REDD"/>
    <property type="match status" value="1"/>
</dbReference>
<dbReference type="InterPro" id="IPR002182">
    <property type="entry name" value="NB-ARC"/>
</dbReference>
<dbReference type="SMART" id="SM00862">
    <property type="entry name" value="Trans_reg_C"/>
    <property type="match status" value="1"/>
</dbReference>
<evidence type="ECO:0000313" key="8">
    <source>
        <dbReference type="EMBL" id="MFB9208483.1"/>
    </source>
</evidence>
<dbReference type="InterPro" id="IPR011990">
    <property type="entry name" value="TPR-like_helical_dom_sf"/>
</dbReference>
<evidence type="ECO:0000256" key="1">
    <source>
        <dbReference type="ARBA" id="ARBA00005820"/>
    </source>
</evidence>
<gene>
    <name evidence="8" type="ORF">ACFFV7_45390</name>
</gene>
<evidence type="ECO:0000256" key="5">
    <source>
        <dbReference type="PROSITE-ProRule" id="PRU01091"/>
    </source>
</evidence>
<feature type="DNA-binding region" description="OmpR/PhoB-type" evidence="5">
    <location>
        <begin position="1"/>
        <end position="98"/>
    </location>
</feature>
<dbReference type="InterPro" id="IPR027417">
    <property type="entry name" value="P-loop_NTPase"/>
</dbReference>
<evidence type="ECO:0000259" key="7">
    <source>
        <dbReference type="PROSITE" id="PS51755"/>
    </source>
</evidence>
<dbReference type="PRINTS" id="PR00364">
    <property type="entry name" value="DISEASERSIST"/>
</dbReference>
<proteinExistence type="inferred from homology"/>
<evidence type="ECO:0000313" key="9">
    <source>
        <dbReference type="Proteomes" id="UP001589647"/>
    </source>
</evidence>
<keyword evidence="9" id="KW-1185">Reference proteome</keyword>
<feature type="domain" description="OmpR/PhoB-type" evidence="7">
    <location>
        <begin position="1"/>
        <end position="98"/>
    </location>
</feature>
<evidence type="ECO:0000256" key="3">
    <source>
        <dbReference type="ARBA" id="ARBA00023125"/>
    </source>
</evidence>
<dbReference type="InterPro" id="IPR016032">
    <property type="entry name" value="Sig_transdc_resp-reg_C-effctor"/>
</dbReference>
<feature type="region of interest" description="Disordered" evidence="6">
    <location>
        <begin position="246"/>
        <end position="289"/>
    </location>
</feature>
<dbReference type="Pfam" id="PF00486">
    <property type="entry name" value="Trans_reg_C"/>
    <property type="match status" value="1"/>
</dbReference>
<dbReference type="Proteomes" id="UP001589647">
    <property type="component" value="Unassembled WGS sequence"/>
</dbReference>
<organism evidence="8 9">
    <name type="scientific">Nonomuraea spiralis</name>
    <dbReference type="NCBI Taxonomy" id="46182"/>
    <lineage>
        <taxon>Bacteria</taxon>
        <taxon>Bacillati</taxon>
        <taxon>Actinomycetota</taxon>
        <taxon>Actinomycetes</taxon>
        <taxon>Streptosporangiales</taxon>
        <taxon>Streptosporangiaceae</taxon>
        <taxon>Nonomuraea</taxon>
    </lineage>
</organism>
<comment type="similarity">
    <text evidence="1">Belongs to the AfsR/DnrI/RedD regulatory family.</text>
</comment>
<feature type="region of interest" description="Disordered" evidence="6">
    <location>
        <begin position="606"/>
        <end position="638"/>
    </location>
</feature>
<feature type="compositionally biased region" description="Pro residues" evidence="6">
    <location>
        <begin position="252"/>
        <end position="264"/>
    </location>
</feature>
<protein>
    <submittedName>
        <fullName evidence="8">BTAD domain-containing putative transcriptional regulator</fullName>
    </submittedName>
</protein>
<dbReference type="InterPro" id="IPR005158">
    <property type="entry name" value="BTAD"/>
</dbReference>
<accession>A0ABV5IVC4</accession>
<dbReference type="SMART" id="SM01043">
    <property type="entry name" value="BTAD"/>
    <property type="match status" value="1"/>
</dbReference>
<dbReference type="Gene3D" id="1.10.10.10">
    <property type="entry name" value="Winged helix-like DNA-binding domain superfamily/Winged helix DNA-binding domain"/>
    <property type="match status" value="1"/>
</dbReference>
<dbReference type="Gene3D" id="3.40.50.300">
    <property type="entry name" value="P-loop containing nucleotide triphosphate hydrolases"/>
    <property type="match status" value="1"/>
</dbReference>
<name>A0ABV5IVC4_9ACTN</name>
<feature type="compositionally biased region" description="Basic and acidic residues" evidence="6">
    <location>
        <begin position="606"/>
        <end position="616"/>
    </location>
</feature>
<reference evidence="8 9" key="1">
    <citation type="submission" date="2024-09" db="EMBL/GenBank/DDBJ databases">
        <authorList>
            <person name="Sun Q."/>
            <person name="Mori K."/>
        </authorList>
    </citation>
    <scope>NUCLEOTIDE SEQUENCE [LARGE SCALE GENOMIC DNA]</scope>
    <source>
        <strain evidence="8 9">CCM 3426</strain>
    </source>
</reference>
<dbReference type="PROSITE" id="PS51755">
    <property type="entry name" value="OMPR_PHOB"/>
    <property type="match status" value="1"/>
</dbReference>
<dbReference type="EMBL" id="JBHMEI010000078">
    <property type="protein sequence ID" value="MFB9208483.1"/>
    <property type="molecule type" value="Genomic_DNA"/>
</dbReference>
<dbReference type="InterPro" id="IPR051677">
    <property type="entry name" value="AfsR-DnrI-RedD_regulator"/>
</dbReference>
<keyword evidence="4" id="KW-0804">Transcription</keyword>
<feature type="compositionally biased region" description="Gly residues" evidence="6">
    <location>
        <begin position="270"/>
        <end position="289"/>
    </location>
</feature>
<dbReference type="SUPFAM" id="SSF48452">
    <property type="entry name" value="TPR-like"/>
    <property type="match status" value="1"/>
</dbReference>
<keyword evidence="2" id="KW-0805">Transcription regulation</keyword>
<evidence type="ECO:0000256" key="4">
    <source>
        <dbReference type="ARBA" id="ARBA00023163"/>
    </source>
</evidence>
<evidence type="ECO:0000256" key="6">
    <source>
        <dbReference type="SAM" id="MobiDB-lite"/>
    </source>
</evidence>
<keyword evidence="3 5" id="KW-0238">DNA-binding</keyword>
<sequence>MQFRILGPLEVRSAEGTVEIRGVKRRALLAALLLHPGQVVSVNRLVETLWEEAPRSAASNIRTYVADLRASLGALRVVSHSSGYLIRVEPGELDLLLFETLADKGRQAAKDGDAPAAAITLERAAGLWRGEPLAGMELGAWAQARITLLDDLRWGVLSSLVEAEMALGRYEELIVRLRRMLEERPLCERTWAQLMVALYHLGRKAEALVAFAQAREILTRELGLEPCPELREVQRGILAGRKALPWSSHHYTPPPSPATPPGRPLPHGVASGGASGAGGGASGDGGGGRRACHLSPVVAGLVGRAAELGEITGALTRPPGAPGGAAVVALSGSPGAGKTVLLLRAAHELAPRFADGRLDQVLCGSTAHPKPVSAVLAEFLCSLGVPPRRQPAGVEDRAALYRSLLAGRRVLIVLDDVEDGAQLRPLLPGPGACRVLAAGRTRLTSLDGVRPVRVGPLAEESAIELLGDLIGDDRADREPGEVRRIAAACAGLPLALWIAGTRLAVRPSWPLARLAERLADESVRLKELAIGELSVQAAFAASYAKLSPLARRVSWLAGSLPPEQPVVLPGSPDGVVAELVQANLLVPVEGGHRLDDLFRLYVRGRAETGEPPDRPHPGGRPPAVGAVVGSRGEADGDA</sequence>
<dbReference type="SUPFAM" id="SSF46894">
    <property type="entry name" value="C-terminal effector domain of the bipartite response regulators"/>
    <property type="match status" value="1"/>
</dbReference>
<dbReference type="InterPro" id="IPR036388">
    <property type="entry name" value="WH-like_DNA-bd_sf"/>
</dbReference>
<dbReference type="PANTHER" id="PTHR35807">
    <property type="entry name" value="TRANSCRIPTIONAL REGULATOR REDD-RELATED"/>
    <property type="match status" value="1"/>
</dbReference>
<evidence type="ECO:0000256" key="2">
    <source>
        <dbReference type="ARBA" id="ARBA00023015"/>
    </source>
</evidence>